<dbReference type="EMBL" id="QXWZ01000038">
    <property type="protein sequence ID" value="NBI80224.1"/>
    <property type="molecule type" value="Genomic_DNA"/>
</dbReference>
<gene>
    <name evidence="1" type="ORF">D3Z39_15415</name>
</gene>
<dbReference type="Proteomes" id="UP000446348">
    <property type="component" value="Unassembled WGS sequence"/>
</dbReference>
<protein>
    <submittedName>
        <fullName evidence="1">Uncharacterized protein</fullName>
    </submittedName>
</protein>
<proteinExistence type="predicted"/>
<evidence type="ECO:0000313" key="2">
    <source>
        <dbReference type="Proteomes" id="UP000446348"/>
    </source>
</evidence>
<reference evidence="1 2" key="1">
    <citation type="submission" date="2018-08" db="EMBL/GenBank/DDBJ databases">
        <title>Murine metabolic-syndrome-specific gut microbial biobank.</title>
        <authorList>
            <person name="Liu C."/>
        </authorList>
    </citation>
    <scope>NUCLEOTIDE SEQUENCE [LARGE SCALE GENOMIC DNA]</scope>
    <source>
        <strain evidence="1 2">X69</strain>
    </source>
</reference>
<accession>A0A845RKH9</accession>
<evidence type="ECO:0000313" key="1">
    <source>
        <dbReference type="EMBL" id="NBI80224.1"/>
    </source>
</evidence>
<organism evidence="1 2">
    <name type="scientific">Anaerotruncus colihominis</name>
    <dbReference type="NCBI Taxonomy" id="169435"/>
    <lineage>
        <taxon>Bacteria</taxon>
        <taxon>Bacillati</taxon>
        <taxon>Bacillota</taxon>
        <taxon>Clostridia</taxon>
        <taxon>Eubacteriales</taxon>
        <taxon>Oscillospiraceae</taxon>
        <taxon>Anaerotruncus</taxon>
    </lineage>
</organism>
<sequence>MLIFSSGIIRSIKIPPAGSCTQQPTDYFNTLTLKCHPENHTGAQHFLEPVFTAGRYWAGEEFCTRSRRIFAGGLSPGKKI</sequence>
<dbReference type="AlphaFoldDB" id="A0A845RKH9"/>
<comment type="caution">
    <text evidence="1">The sequence shown here is derived from an EMBL/GenBank/DDBJ whole genome shotgun (WGS) entry which is preliminary data.</text>
</comment>
<name>A0A845RKH9_9FIRM</name>